<dbReference type="GO" id="GO:0016846">
    <property type="term" value="F:carbon-sulfur lyase activity"/>
    <property type="evidence" value="ECO:0000318"/>
    <property type="project" value="GO_Central"/>
</dbReference>
<gene>
    <name evidence="4" type="ORF">PHYPA_009162</name>
</gene>
<dbReference type="InterPro" id="IPR000192">
    <property type="entry name" value="Aminotrans_V_dom"/>
</dbReference>
<dbReference type="EnsemblPlants" id="Pp3c6_18870V3.1">
    <property type="protein sequence ID" value="Pp3c6_18870V3.1"/>
    <property type="gene ID" value="Pp3c6_18870"/>
</dbReference>
<dbReference type="Gramene" id="Pp3c6_18870V3.1">
    <property type="protein sequence ID" value="Pp3c6_18870V3.1"/>
    <property type="gene ID" value="Pp3c6_18870"/>
</dbReference>
<keyword evidence="1" id="KW-0663">Pyridoxal phosphate</keyword>
<dbReference type="STRING" id="3218.A0A2K1KG77"/>
<dbReference type="AlphaFoldDB" id="A0A2K1KG77"/>
<feature type="region of interest" description="Disordered" evidence="2">
    <location>
        <begin position="1"/>
        <end position="51"/>
    </location>
</feature>
<dbReference type="Gene3D" id="3.40.640.10">
    <property type="entry name" value="Type I PLP-dependent aspartate aminotransferase-like (Major domain)"/>
    <property type="match status" value="1"/>
</dbReference>
<dbReference type="PaxDb" id="3218-PP1S14_151V6.1"/>
<dbReference type="PANTHER" id="PTHR43092:SF2">
    <property type="entry name" value="HERCYNYLCYSTEINE SULFOXIDE LYASE"/>
    <property type="match status" value="1"/>
</dbReference>
<dbReference type="EnsemblPlants" id="Pp3c6_18870V3.2">
    <property type="protein sequence ID" value="Pp3c6_18870V3.2"/>
    <property type="gene ID" value="Pp3c6_18870"/>
</dbReference>
<protein>
    <recommendedName>
        <fullName evidence="3">Aminotransferase class V domain-containing protein</fullName>
    </recommendedName>
</protein>
<evidence type="ECO:0000313" key="6">
    <source>
        <dbReference type="Proteomes" id="UP000006727"/>
    </source>
</evidence>
<sequence length="569" mass="62831">MQIKRGIIEAVDEGGGSQPLAEPAHHEAGKAEEDDEAGYGEGKRPPGELCNGESLSPSRVCQGNSALLIAELLSAGKAGIPGKLLDTAEDDDAESKRVVDRKNLSISIEEEFSHHKPGLARLNNGSFGSCPQSVLAAQENCSRCWLRQPDKSYFGPLEEGLYRARKEVADLVNAPVEEVFLLENVTAAASMVALDVMWAFAEGRYKKGDSILMLNFTYGALKKSFQAYAARAGGRIFQVQIPFPVSSEEQILQVFEEALEEEREENPSSIIRMAVFDHIVSMPTMILPIRQLIKLCRSYGVENIFIDGAHGIGNLELNLTELDADYYTSNLHKWMFAPTTAAFVHCKAKHLGRLHHPIVSHLYGVGIAAECSWLGTRDYSPLLAVPAAIKFVIDVAGSIENYSKFNHCKVVAMAEMLASSWGTFLGTPPEMCAAMAMVALPPALNIHSQVDLLALRRRIREEYQVDVHLYYAGSLAPANIDDASQGRTRTTAYVRISHQIYNNSDEYIKLRDVVNDIARKRHLGVSPTHANLACQATLVIQFVHWVMLICRRSAFFECTMSSTFSQIEK</sequence>
<reference evidence="4 6" key="2">
    <citation type="journal article" date="2018" name="Plant J.">
        <title>The Physcomitrella patens chromosome-scale assembly reveals moss genome structure and evolution.</title>
        <authorList>
            <person name="Lang D."/>
            <person name="Ullrich K.K."/>
            <person name="Murat F."/>
            <person name="Fuchs J."/>
            <person name="Jenkins J."/>
            <person name="Haas F.B."/>
            <person name="Piednoel M."/>
            <person name="Gundlach H."/>
            <person name="Van Bel M."/>
            <person name="Meyberg R."/>
            <person name="Vives C."/>
            <person name="Morata J."/>
            <person name="Symeonidi A."/>
            <person name="Hiss M."/>
            <person name="Muchero W."/>
            <person name="Kamisugi Y."/>
            <person name="Saleh O."/>
            <person name="Blanc G."/>
            <person name="Decker E.L."/>
            <person name="van Gessel N."/>
            <person name="Grimwood J."/>
            <person name="Hayes R.D."/>
            <person name="Graham S.W."/>
            <person name="Gunter L.E."/>
            <person name="McDaniel S.F."/>
            <person name="Hoernstein S.N.W."/>
            <person name="Larsson A."/>
            <person name="Li F.W."/>
            <person name="Perroud P.F."/>
            <person name="Phillips J."/>
            <person name="Ranjan P."/>
            <person name="Rokshar D.S."/>
            <person name="Rothfels C.J."/>
            <person name="Schneider L."/>
            <person name="Shu S."/>
            <person name="Stevenson D.W."/>
            <person name="Thummler F."/>
            <person name="Tillich M."/>
            <person name="Villarreal Aguilar J.C."/>
            <person name="Widiez T."/>
            <person name="Wong G.K."/>
            <person name="Wymore A."/>
            <person name="Zhang Y."/>
            <person name="Zimmer A.D."/>
            <person name="Quatrano R.S."/>
            <person name="Mayer K.F.X."/>
            <person name="Goodstein D."/>
            <person name="Casacuberta J.M."/>
            <person name="Vandepoele K."/>
            <person name="Reski R."/>
            <person name="Cuming A.C."/>
            <person name="Tuskan G.A."/>
            <person name="Maumus F."/>
            <person name="Salse J."/>
            <person name="Schmutz J."/>
            <person name="Rensing S.A."/>
        </authorList>
    </citation>
    <scope>NUCLEOTIDE SEQUENCE [LARGE SCALE GENOMIC DNA]</scope>
    <source>
        <strain evidence="5 6">cv. Gransden 2004</strain>
    </source>
</reference>
<proteinExistence type="predicted"/>
<organism evidence="4">
    <name type="scientific">Physcomitrium patens</name>
    <name type="common">Spreading-leaved earth moss</name>
    <name type="synonym">Physcomitrella patens</name>
    <dbReference type="NCBI Taxonomy" id="3218"/>
    <lineage>
        <taxon>Eukaryota</taxon>
        <taxon>Viridiplantae</taxon>
        <taxon>Streptophyta</taxon>
        <taxon>Embryophyta</taxon>
        <taxon>Bryophyta</taxon>
        <taxon>Bryophytina</taxon>
        <taxon>Bryopsida</taxon>
        <taxon>Funariidae</taxon>
        <taxon>Funariales</taxon>
        <taxon>Funariaceae</taxon>
        <taxon>Physcomitrium</taxon>
    </lineage>
</organism>
<dbReference type="Proteomes" id="UP000006727">
    <property type="component" value="Chromosome 6"/>
</dbReference>
<reference evidence="4 6" key="1">
    <citation type="journal article" date="2008" name="Science">
        <title>The Physcomitrella genome reveals evolutionary insights into the conquest of land by plants.</title>
        <authorList>
            <person name="Rensing S."/>
            <person name="Lang D."/>
            <person name="Zimmer A."/>
            <person name="Terry A."/>
            <person name="Salamov A."/>
            <person name="Shapiro H."/>
            <person name="Nishiyama T."/>
            <person name="Perroud P.-F."/>
            <person name="Lindquist E."/>
            <person name="Kamisugi Y."/>
            <person name="Tanahashi T."/>
            <person name="Sakakibara K."/>
            <person name="Fujita T."/>
            <person name="Oishi K."/>
            <person name="Shin-I T."/>
            <person name="Kuroki Y."/>
            <person name="Toyoda A."/>
            <person name="Suzuki Y."/>
            <person name="Hashimoto A."/>
            <person name="Yamaguchi K."/>
            <person name="Sugano A."/>
            <person name="Kohara Y."/>
            <person name="Fujiyama A."/>
            <person name="Anterola A."/>
            <person name="Aoki S."/>
            <person name="Ashton N."/>
            <person name="Barbazuk W.B."/>
            <person name="Barker E."/>
            <person name="Bennetzen J."/>
            <person name="Bezanilla M."/>
            <person name="Blankenship R."/>
            <person name="Cho S.H."/>
            <person name="Dutcher S."/>
            <person name="Estelle M."/>
            <person name="Fawcett J.A."/>
            <person name="Gundlach H."/>
            <person name="Hanada K."/>
            <person name="Heyl A."/>
            <person name="Hicks K.A."/>
            <person name="Hugh J."/>
            <person name="Lohr M."/>
            <person name="Mayer K."/>
            <person name="Melkozernov A."/>
            <person name="Murata T."/>
            <person name="Nelson D."/>
            <person name="Pils B."/>
            <person name="Prigge M."/>
            <person name="Reiss B."/>
            <person name="Renner T."/>
            <person name="Rombauts S."/>
            <person name="Rushton P."/>
            <person name="Sanderfoot A."/>
            <person name="Schween G."/>
            <person name="Shiu S.-H."/>
            <person name="Stueber K."/>
            <person name="Theodoulou F.L."/>
            <person name="Tu H."/>
            <person name="Van de Peer Y."/>
            <person name="Verrier P.J."/>
            <person name="Waters E."/>
            <person name="Wood A."/>
            <person name="Yang L."/>
            <person name="Cove D."/>
            <person name="Cuming A."/>
            <person name="Hasebe M."/>
            <person name="Lucas S."/>
            <person name="Mishler D.B."/>
            <person name="Reski R."/>
            <person name="Grigoriev I."/>
            <person name="Quatrano R.S."/>
            <person name="Boore J.L."/>
        </authorList>
    </citation>
    <scope>NUCLEOTIDE SEQUENCE [LARGE SCALE GENOMIC DNA]</scope>
    <source>
        <strain evidence="5 6">cv. Gransden 2004</strain>
    </source>
</reference>
<dbReference type="SUPFAM" id="SSF53383">
    <property type="entry name" value="PLP-dependent transferases"/>
    <property type="match status" value="1"/>
</dbReference>
<dbReference type="EMBL" id="ABEU02000006">
    <property type="protein sequence ID" value="PNR52787.1"/>
    <property type="molecule type" value="Genomic_DNA"/>
</dbReference>
<dbReference type="InterPro" id="IPR015421">
    <property type="entry name" value="PyrdxlP-dep_Trfase_major"/>
</dbReference>
<evidence type="ECO:0000313" key="4">
    <source>
        <dbReference type="EMBL" id="PNR52787.1"/>
    </source>
</evidence>
<name>A0A2K1KG77_PHYPA</name>
<accession>A0A2K1KG77</accession>
<evidence type="ECO:0000313" key="5">
    <source>
        <dbReference type="EnsemblPlants" id="Pp3c6_18870V3.1"/>
    </source>
</evidence>
<dbReference type="PANTHER" id="PTHR43092">
    <property type="entry name" value="L-CYSTEINE DESULFHYDRASE"/>
    <property type="match status" value="1"/>
</dbReference>
<reference evidence="5" key="3">
    <citation type="submission" date="2020-12" db="UniProtKB">
        <authorList>
            <consortium name="EnsemblPlants"/>
        </authorList>
    </citation>
    <scope>IDENTIFICATION</scope>
</reference>
<feature type="domain" description="Aminotransferase class V" evidence="3">
    <location>
        <begin position="159"/>
        <end position="356"/>
    </location>
</feature>
<dbReference type="InterPro" id="IPR015424">
    <property type="entry name" value="PyrdxlP-dep_Trfase"/>
</dbReference>
<evidence type="ECO:0000259" key="3">
    <source>
        <dbReference type="Pfam" id="PF00266"/>
    </source>
</evidence>
<dbReference type="Gramene" id="Pp3c6_18870V3.2">
    <property type="protein sequence ID" value="Pp3c6_18870V3.2"/>
    <property type="gene ID" value="Pp3c6_18870"/>
</dbReference>
<keyword evidence="6" id="KW-1185">Reference proteome</keyword>
<evidence type="ECO:0000256" key="1">
    <source>
        <dbReference type="ARBA" id="ARBA00022898"/>
    </source>
</evidence>
<dbReference type="InParanoid" id="A0A2K1KG77"/>
<dbReference type="Pfam" id="PF00266">
    <property type="entry name" value="Aminotran_5"/>
    <property type="match status" value="1"/>
</dbReference>
<evidence type="ECO:0000256" key="2">
    <source>
        <dbReference type="SAM" id="MobiDB-lite"/>
    </source>
</evidence>